<dbReference type="Proteomes" id="UP000028839">
    <property type="component" value="Unassembled WGS sequence"/>
</dbReference>
<sequence>MDKTYSNSSGHSPETGIKDQARQEAHRLADKAKEQGRDLLADRKRATADEIGSVAEALSKTAQEMYQQEHPPLITPYAEQAANSLKRFSNTLRERDLSVLARQTENFARRQPGVFLGGAVVAGFLLARFFKSSELHSEYDYAQPSSGGLSTSNSGATESSFASSSTGSTTVPPATPPPYSTAMPASSAGARPMGGASTSTTETTPANTQPKGEL</sequence>
<feature type="compositionally biased region" description="Low complexity" evidence="1">
    <location>
        <begin position="152"/>
        <end position="170"/>
    </location>
</feature>
<evidence type="ECO:0000313" key="2">
    <source>
        <dbReference type="EMBL" id="KFI19488.1"/>
    </source>
</evidence>
<name>A0A0E2Z1H3_9GAMM</name>
<evidence type="ECO:0000313" key="3">
    <source>
        <dbReference type="Proteomes" id="UP000028839"/>
    </source>
</evidence>
<dbReference type="EMBL" id="JPGN01000052">
    <property type="protein sequence ID" value="KFI19488.1"/>
    <property type="molecule type" value="Genomic_DNA"/>
</dbReference>
<dbReference type="AlphaFoldDB" id="A0A0E2Z1H3"/>
<gene>
    <name evidence="2" type="ORF">IB75_08415</name>
</gene>
<proteinExistence type="predicted"/>
<dbReference type="OrthoDB" id="5772479at2"/>
<feature type="compositionally biased region" description="Polar residues" evidence="1">
    <location>
        <begin position="1"/>
        <end position="12"/>
    </location>
</feature>
<evidence type="ECO:0000256" key="1">
    <source>
        <dbReference type="SAM" id="MobiDB-lite"/>
    </source>
</evidence>
<dbReference type="HOGENOM" id="CLU_1287745_0_0_6"/>
<feature type="region of interest" description="Disordered" evidence="1">
    <location>
        <begin position="1"/>
        <end position="37"/>
    </location>
</feature>
<feature type="compositionally biased region" description="Basic and acidic residues" evidence="1">
    <location>
        <begin position="16"/>
        <end position="37"/>
    </location>
</feature>
<reference evidence="2 3" key="1">
    <citation type="submission" date="2014-07" db="EMBL/GenBank/DDBJ databases">
        <title>Comparative analysis of Nitrosococcus oceani genome inventories of strains from Pacific and Atlantic gyres.</title>
        <authorList>
            <person name="Lim C.K."/>
            <person name="Wang L."/>
            <person name="Sayavedra-Soto L.A."/>
            <person name="Klotz M.G."/>
        </authorList>
    </citation>
    <scope>NUCLEOTIDE SEQUENCE [LARGE SCALE GENOMIC DNA]</scope>
    <source>
        <strain evidence="2 3">C-27</strain>
    </source>
</reference>
<organism evidence="2 3">
    <name type="scientific">Nitrosococcus oceani C-27</name>
    <dbReference type="NCBI Taxonomy" id="314279"/>
    <lineage>
        <taxon>Bacteria</taxon>
        <taxon>Pseudomonadati</taxon>
        <taxon>Pseudomonadota</taxon>
        <taxon>Gammaproteobacteria</taxon>
        <taxon>Chromatiales</taxon>
        <taxon>Chromatiaceae</taxon>
        <taxon>Nitrosococcus</taxon>
    </lineage>
</organism>
<accession>A0A0E2Z1H3</accession>
<feature type="compositionally biased region" description="Polar residues" evidence="1">
    <location>
        <begin position="205"/>
        <end position="214"/>
    </location>
</feature>
<feature type="region of interest" description="Disordered" evidence="1">
    <location>
        <begin position="141"/>
        <end position="214"/>
    </location>
</feature>
<comment type="caution">
    <text evidence="2">The sequence shown here is derived from an EMBL/GenBank/DDBJ whole genome shotgun (WGS) entry which is preliminary data.</text>
</comment>
<protein>
    <submittedName>
        <fullName evidence="2">Uncharacterized protein</fullName>
    </submittedName>
</protein>